<keyword evidence="2" id="KW-1185">Reference proteome</keyword>
<reference evidence="1 2" key="1">
    <citation type="submission" date="2023-10" db="EMBL/GenBank/DDBJ databases">
        <authorList>
            <person name="Botero Cardona J."/>
        </authorList>
    </citation>
    <scope>NUCLEOTIDE SEQUENCE [LARGE SCALE GENOMIC DNA]</scope>
    <source>
        <strain evidence="1 2">R-54839</strain>
    </source>
</reference>
<dbReference type="Proteomes" id="UP001314261">
    <property type="component" value="Unassembled WGS sequence"/>
</dbReference>
<comment type="caution">
    <text evidence="1">The sequence shown here is derived from an EMBL/GenBank/DDBJ whole genome shotgun (WGS) entry which is preliminary data.</text>
</comment>
<proteinExistence type="predicted"/>
<gene>
    <name evidence="1" type="ORF">R54839_PPFHFPJH_00978</name>
</gene>
<dbReference type="EMBL" id="CAUZLR010000006">
    <property type="protein sequence ID" value="CAK1242930.1"/>
    <property type="molecule type" value="Genomic_DNA"/>
</dbReference>
<protein>
    <submittedName>
        <fullName evidence="1">Uncharacterized protein</fullName>
    </submittedName>
</protein>
<organism evidence="1 2">
    <name type="scientific">Fructobacillus fructosus</name>
    <dbReference type="NCBI Taxonomy" id="1631"/>
    <lineage>
        <taxon>Bacteria</taxon>
        <taxon>Bacillati</taxon>
        <taxon>Bacillota</taxon>
        <taxon>Bacilli</taxon>
        <taxon>Lactobacillales</taxon>
        <taxon>Lactobacillaceae</taxon>
        <taxon>Fructobacillus</taxon>
    </lineage>
</organism>
<evidence type="ECO:0000313" key="2">
    <source>
        <dbReference type="Proteomes" id="UP001314261"/>
    </source>
</evidence>
<accession>A0ABM9MVF9</accession>
<name>A0ABM9MVF9_9LACO</name>
<evidence type="ECO:0000313" key="1">
    <source>
        <dbReference type="EMBL" id="CAK1242930.1"/>
    </source>
</evidence>
<sequence length="73" mass="8610">MDIFFETKVIIVSSLNKHTPEILNMLDDDWEQLSVDKIDGGFMIMYGRFSDYYRELEAQGLVNRDGLNFNRED</sequence>